<evidence type="ECO:0000256" key="5">
    <source>
        <dbReference type="ARBA" id="ARBA00022679"/>
    </source>
</evidence>
<dbReference type="InterPro" id="IPR003594">
    <property type="entry name" value="HATPase_dom"/>
</dbReference>
<dbReference type="PROSITE" id="PS50885">
    <property type="entry name" value="HAMP"/>
    <property type="match status" value="1"/>
</dbReference>
<dbReference type="InterPro" id="IPR003661">
    <property type="entry name" value="HisK_dim/P_dom"/>
</dbReference>
<dbReference type="Pfam" id="PF00512">
    <property type="entry name" value="HisKA"/>
    <property type="match status" value="1"/>
</dbReference>
<evidence type="ECO:0000256" key="2">
    <source>
        <dbReference type="ARBA" id="ARBA00004370"/>
    </source>
</evidence>
<evidence type="ECO:0000256" key="9">
    <source>
        <dbReference type="ARBA" id="ARBA00023012"/>
    </source>
</evidence>
<evidence type="ECO:0000313" key="16">
    <source>
        <dbReference type="Proteomes" id="UP000010478"/>
    </source>
</evidence>
<dbReference type="Proteomes" id="UP000010478">
    <property type="component" value="Chromosome"/>
</dbReference>
<dbReference type="EC" id="2.7.13.3" evidence="3"/>
<gene>
    <name evidence="15" type="ORF">Osc7112_6196</name>
</gene>
<evidence type="ECO:0000256" key="4">
    <source>
        <dbReference type="ARBA" id="ARBA00022553"/>
    </source>
</evidence>
<evidence type="ECO:0000259" key="13">
    <source>
        <dbReference type="PROSITE" id="PS50109"/>
    </source>
</evidence>
<keyword evidence="8 12" id="KW-1133">Transmembrane helix</keyword>
<dbReference type="KEGG" id="oni:Osc7112_6196"/>
<dbReference type="InterPro" id="IPR036890">
    <property type="entry name" value="HATPase_C_sf"/>
</dbReference>
<accession>K9VQZ8</accession>
<dbReference type="Pfam" id="PF02518">
    <property type="entry name" value="HATPase_c"/>
    <property type="match status" value="1"/>
</dbReference>
<dbReference type="eggNOG" id="COG2205">
    <property type="taxonomic scope" value="Bacteria"/>
</dbReference>
<dbReference type="RefSeq" id="WP_015179572.1">
    <property type="nucleotide sequence ID" value="NC_019729.1"/>
</dbReference>
<dbReference type="InterPro" id="IPR005467">
    <property type="entry name" value="His_kinase_dom"/>
</dbReference>
<dbReference type="HOGENOM" id="CLU_000445_89_6_3"/>
<proteinExistence type="predicted"/>
<feature type="compositionally biased region" description="Basic and acidic residues" evidence="11">
    <location>
        <begin position="140"/>
        <end position="159"/>
    </location>
</feature>
<evidence type="ECO:0000313" key="15">
    <source>
        <dbReference type="EMBL" id="AFZ10376.1"/>
    </source>
</evidence>
<evidence type="ECO:0000256" key="10">
    <source>
        <dbReference type="ARBA" id="ARBA00023136"/>
    </source>
</evidence>
<dbReference type="SUPFAM" id="SSF55874">
    <property type="entry name" value="ATPase domain of HSP90 chaperone/DNA topoisomerase II/histidine kinase"/>
    <property type="match status" value="1"/>
</dbReference>
<keyword evidence="6 12" id="KW-0812">Transmembrane</keyword>
<dbReference type="OrthoDB" id="9763461at2"/>
<dbReference type="CDD" id="cd00075">
    <property type="entry name" value="HATPase"/>
    <property type="match status" value="1"/>
</dbReference>
<dbReference type="CDD" id="cd00082">
    <property type="entry name" value="HisKA"/>
    <property type="match status" value="1"/>
</dbReference>
<dbReference type="PANTHER" id="PTHR45436:SF5">
    <property type="entry name" value="SENSOR HISTIDINE KINASE TRCS"/>
    <property type="match status" value="1"/>
</dbReference>
<dbReference type="SUPFAM" id="SSF47384">
    <property type="entry name" value="Homodimeric domain of signal transducing histidine kinase"/>
    <property type="match status" value="1"/>
</dbReference>
<dbReference type="SMART" id="SM00387">
    <property type="entry name" value="HATPase_c"/>
    <property type="match status" value="1"/>
</dbReference>
<dbReference type="STRING" id="179408.Osc7112_6196"/>
<protein>
    <recommendedName>
        <fullName evidence="3">histidine kinase</fullName>
        <ecNumber evidence="3">2.7.13.3</ecNumber>
    </recommendedName>
</protein>
<dbReference type="PRINTS" id="PR00344">
    <property type="entry name" value="BCTRLSENSOR"/>
</dbReference>
<evidence type="ECO:0000259" key="14">
    <source>
        <dbReference type="PROSITE" id="PS50885"/>
    </source>
</evidence>
<reference evidence="15 16" key="1">
    <citation type="submission" date="2012-05" db="EMBL/GenBank/DDBJ databases">
        <title>Finished chromosome of genome of Oscillatoria sp. PCC 7112.</title>
        <authorList>
            <consortium name="US DOE Joint Genome Institute"/>
            <person name="Gugger M."/>
            <person name="Coursin T."/>
            <person name="Rippka R."/>
            <person name="Tandeau De Marsac N."/>
            <person name="Huntemann M."/>
            <person name="Wei C.-L."/>
            <person name="Han J."/>
            <person name="Detter J.C."/>
            <person name="Han C."/>
            <person name="Tapia R."/>
            <person name="Davenport K."/>
            <person name="Daligault H."/>
            <person name="Erkkila T."/>
            <person name="Gu W."/>
            <person name="Munk A.C.C."/>
            <person name="Teshima H."/>
            <person name="Xu Y."/>
            <person name="Chain P."/>
            <person name="Chen A."/>
            <person name="Krypides N."/>
            <person name="Mavromatis K."/>
            <person name="Markowitz V."/>
            <person name="Szeto E."/>
            <person name="Ivanova N."/>
            <person name="Mikhailova N."/>
            <person name="Ovchinnikova G."/>
            <person name="Pagani I."/>
            <person name="Pati A."/>
            <person name="Goodwin L."/>
            <person name="Peters L."/>
            <person name="Pitluck S."/>
            <person name="Woyke T."/>
            <person name="Kerfeld C."/>
        </authorList>
    </citation>
    <scope>NUCLEOTIDE SEQUENCE [LARGE SCALE GENOMIC DNA]</scope>
    <source>
        <strain evidence="15 16">PCC 7112</strain>
    </source>
</reference>
<sequence length="512" mass="57396" precursor="true">MKLQSFRFRIALSSAVLASIALIGFSIVSWWLIYDAKVKRLDAEIKNQLIQSTRPQSTQWDVYNDSLPSVLGMNDGETTVALRVNDRDGNLLYRSSQWEDGIDANSLWRSLPQPPPDRRRIPFELEPPPPPPPPYPPPPDRPDSFSPRERRPPRDRPPQFDRPNFPQVFKAKLATQRTSRAVWRVGAIHSPQTQIAIAVNLQAIDREMASIRNIFLFSIPVVLLLVAGGAWVISRSILYPIGRLTMAIRNVTVQGLDRRVPVGSTDIEFVELIFVFNQMLERLERSFKQASRFSGDAAHELKTPLAILQGELERALHQVESGSEVQQTLSKLLDEVCRLSEITRKLLLLSLADAGRMGLNLVEVNMSALLSEIAEDMELLAPHLDVQMAIAPNLSIKGDRDLLVQVLQNMVGNAIKYNLPKGWLRLQANCQGKRVIVKIVNSSHDISLRERDRIFERFHRGDSTQIQKIEGSGLGLSLAREIARAHGGDIKLDAAILGQTGFILSLPVGDRD</sequence>
<keyword evidence="10 12" id="KW-0472">Membrane</keyword>
<dbReference type="CDD" id="cd06225">
    <property type="entry name" value="HAMP"/>
    <property type="match status" value="1"/>
</dbReference>
<dbReference type="InterPro" id="IPR003660">
    <property type="entry name" value="HAMP_dom"/>
</dbReference>
<evidence type="ECO:0000256" key="7">
    <source>
        <dbReference type="ARBA" id="ARBA00022777"/>
    </source>
</evidence>
<feature type="region of interest" description="Disordered" evidence="11">
    <location>
        <begin position="106"/>
        <end position="166"/>
    </location>
</feature>
<evidence type="ECO:0000256" key="11">
    <source>
        <dbReference type="SAM" id="MobiDB-lite"/>
    </source>
</evidence>
<dbReference type="GO" id="GO:0005886">
    <property type="term" value="C:plasma membrane"/>
    <property type="evidence" value="ECO:0007669"/>
    <property type="project" value="TreeGrafter"/>
</dbReference>
<keyword evidence="16" id="KW-1185">Reference proteome</keyword>
<keyword evidence="5" id="KW-0808">Transferase</keyword>
<dbReference type="SMART" id="SM00304">
    <property type="entry name" value="HAMP"/>
    <property type="match status" value="1"/>
</dbReference>
<feature type="domain" description="Histidine kinase" evidence="13">
    <location>
        <begin position="296"/>
        <end position="510"/>
    </location>
</feature>
<dbReference type="EMBL" id="CP003614">
    <property type="protein sequence ID" value="AFZ10376.1"/>
    <property type="molecule type" value="Genomic_DNA"/>
</dbReference>
<dbReference type="GO" id="GO:0000155">
    <property type="term" value="F:phosphorelay sensor kinase activity"/>
    <property type="evidence" value="ECO:0007669"/>
    <property type="project" value="InterPro"/>
</dbReference>
<evidence type="ECO:0000256" key="8">
    <source>
        <dbReference type="ARBA" id="ARBA00022989"/>
    </source>
</evidence>
<keyword evidence="9" id="KW-0902">Two-component regulatory system</keyword>
<organism evidence="15 16">
    <name type="scientific">Phormidium nigroviride PCC 7112</name>
    <dbReference type="NCBI Taxonomy" id="179408"/>
    <lineage>
        <taxon>Bacteria</taxon>
        <taxon>Bacillati</taxon>
        <taxon>Cyanobacteriota</taxon>
        <taxon>Cyanophyceae</taxon>
        <taxon>Oscillatoriophycideae</taxon>
        <taxon>Oscillatoriales</taxon>
        <taxon>Oscillatoriaceae</taxon>
        <taxon>Phormidium</taxon>
    </lineage>
</organism>
<evidence type="ECO:0000256" key="12">
    <source>
        <dbReference type="SAM" id="Phobius"/>
    </source>
</evidence>
<feature type="compositionally biased region" description="Pro residues" evidence="11">
    <location>
        <begin position="125"/>
        <end position="139"/>
    </location>
</feature>
<evidence type="ECO:0000256" key="6">
    <source>
        <dbReference type="ARBA" id="ARBA00022692"/>
    </source>
</evidence>
<name>K9VQZ8_9CYAN</name>
<dbReference type="PROSITE" id="PS50109">
    <property type="entry name" value="HIS_KIN"/>
    <property type="match status" value="1"/>
</dbReference>
<feature type="transmembrane region" description="Helical" evidence="12">
    <location>
        <begin position="214"/>
        <end position="233"/>
    </location>
</feature>
<comment type="subcellular location">
    <subcellularLocation>
        <location evidence="2">Membrane</location>
    </subcellularLocation>
</comment>
<dbReference type="SMART" id="SM00388">
    <property type="entry name" value="HisKA"/>
    <property type="match status" value="1"/>
</dbReference>
<dbReference type="PANTHER" id="PTHR45436">
    <property type="entry name" value="SENSOR HISTIDINE KINASE YKOH"/>
    <property type="match status" value="1"/>
</dbReference>
<dbReference type="InterPro" id="IPR004358">
    <property type="entry name" value="Sig_transdc_His_kin-like_C"/>
</dbReference>
<dbReference type="InterPro" id="IPR036097">
    <property type="entry name" value="HisK_dim/P_sf"/>
</dbReference>
<keyword evidence="7 15" id="KW-0418">Kinase</keyword>
<feature type="transmembrane region" description="Helical" evidence="12">
    <location>
        <begin position="12"/>
        <end position="33"/>
    </location>
</feature>
<dbReference type="Gene3D" id="3.30.565.10">
    <property type="entry name" value="Histidine kinase-like ATPase, C-terminal domain"/>
    <property type="match status" value="1"/>
</dbReference>
<feature type="domain" description="HAMP" evidence="14">
    <location>
        <begin position="235"/>
        <end position="288"/>
    </location>
</feature>
<keyword evidence="4" id="KW-0597">Phosphoprotein</keyword>
<dbReference type="AlphaFoldDB" id="K9VQZ8"/>
<comment type="catalytic activity">
    <reaction evidence="1">
        <text>ATP + protein L-histidine = ADP + protein N-phospho-L-histidine.</text>
        <dbReference type="EC" id="2.7.13.3"/>
    </reaction>
</comment>
<dbReference type="InterPro" id="IPR050428">
    <property type="entry name" value="TCS_sensor_his_kinase"/>
</dbReference>
<dbReference type="Gene3D" id="1.10.287.130">
    <property type="match status" value="1"/>
</dbReference>
<evidence type="ECO:0000256" key="3">
    <source>
        <dbReference type="ARBA" id="ARBA00012438"/>
    </source>
</evidence>
<dbReference type="Pfam" id="PF00672">
    <property type="entry name" value="HAMP"/>
    <property type="match status" value="1"/>
</dbReference>
<dbReference type="Gene3D" id="6.10.340.10">
    <property type="match status" value="1"/>
</dbReference>
<dbReference type="eggNOG" id="COG2770">
    <property type="taxonomic scope" value="Bacteria"/>
</dbReference>
<evidence type="ECO:0000256" key="1">
    <source>
        <dbReference type="ARBA" id="ARBA00000085"/>
    </source>
</evidence>